<proteinExistence type="predicted"/>
<gene>
    <name evidence="1" type="ORF">EVAR_28180_1</name>
</gene>
<reference evidence="1 2" key="1">
    <citation type="journal article" date="2019" name="Commun. Biol.">
        <title>The bagworm genome reveals a unique fibroin gene that provides high tensile strength.</title>
        <authorList>
            <person name="Kono N."/>
            <person name="Nakamura H."/>
            <person name="Ohtoshi R."/>
            <person name="Tomita M."/>
            <person name="Numata K."/>
            <person name="Arakawa K."/>
        </authorList>
    </citation>
    <scope>NUCLEOTIDE SEQUENCE [LARGE SCALE GENOMIC DNA]</scope>
</reference>
<protein>
    <submittedName>
        <fullName evidence="1">Uncharacterized protein</fullName>
    </submittedName>
</protein>
<dbReference type="AlphaFoldDB" id="A0A4C1VKX8"/>
<comment type="caution">
    <text evidence="1">The sequence shown here is derived from an EMBL/GenBank/DDBJ whole genome shotgun (WGS) entry which is preliminary data.</text>
</comment>
<accession>A0A4C1VKX8</accession>
<dbReference type="EMBL" id="BGZK01000348">
    <property type="protein sequence ID" value="GBP38385.1"/>
    <property type="molecule type" value="Genomic_DNA"/>
</dbReference>
<keyword evidence="2" id="KW-1185">Reference proteome</keyword>
<evidence type="ECO:0000313" key="1">
    <source>
        <dbReference type="EMBL" id="GBP38385.1"/>
    </source>
</evidence>
<sequence length="90" mass="10038">MSRAIGIPACRPAAFGEAIIEFQLNSICRPVIPSSGGLFSGFQPHTTRVHGRTGVHFLSSPSRRKREKKKKVCQLLRTNGVYCFKMISYI</sequence>
<name>A0A4C1VKX8_EUMVA</name>
<dbReference type="Proteomes" id="UP000299102">
    <property type="component" value="Unassembled WGS sequence"/>
</dbReference>
<evidence type="ECO:0000313" key="2">
    <source>
        <dbReference type="Proteomes" id="UP000299102"/>
    </source>
</evidence>
<organism evidence="1 2">
    <name type="scientific">Eumeta variegata</name>
    <name type="common">Bagworm moth</name>
    <name type="synonym">Eumeta japonica</name>
    <dbReference type="NCBI Taxonomy" id="151549"/>
    <lineage>
        <taxon>Eukaryota</taxon>
        <taxon>Metazoa</taxon>
        <taxon>Ecdysozoa</taxon>
        <taxon>Arthropoda</taxon>
        <taxon>Hexapoda</taxon>
        <taxon>Insecta</taxon>
        <taxon>Pterygota</taxon>
        <taxon>Neoptera</taxon>
        <taxon>Endopterygota</taxon>
        <taxon>Lepidoptera</taxon>
        <taxon>Glossata</taxon>
        <taxon>Ditrysia</taxon>
        <taxon>Tineoidea</taxon>
        <taxon>Psychidae</taxon>
        <taxon>Oiketicinae</taxon>
        <taxon>Eumeta</taxon>
    </lineage>
</organism>